<sequence>MQHLDEKFRKRDLPDIFPLAMFLSNRKSYTTAYLEVIVLSQKFQSICEICMHTTPFPTSDPSRVRTDMWKYLLRANFTFSNNSFRNRNRSIIVIRPRQSSRIIKSLWWKKLFIHNTYAFKRHSIEVALKDVIACEPTIKVFMLAG</sequence>
<keyword evidence="2" id="KW-1185">Reference proteome</keyword>
<evidence type="ECO:0000313" key="1">
    <source>
        <dbReference type="EMBL" id="GFR11004.1"/>
    </source>
</evidence>
<comment type="caution">
    <text evidence="1">The sequence shown here is derived from an EMBL/GenBank/DDBJ whole genome shotgun (WGS) entry which is preliminary data.</text>
</comment>
<dbReference type="Proteomes" id="UP000887116">
    <property type="component" value="Unassembled WGS sequence"/>
</dbReference>
<reference evidence="1" key="1">
    <citation type="submission" date="2020-07" db="EMBL/GenBank/DDBJ databases">
        <title>Multicomponent nature underlies the extraordinary mechanical properties of spider dragline silk.</title>
        <authorList>
            <person name="Kono N."/>
            <person name="Nakamura H."/>
            <person name="Mori M."/>
            <person name="Yoshida Y."/>
            <person name="Ohtoshi R."/>
            <person name="Malay A.D."/>
            <person name="Moran D.A.P."/>
            <person name="Tomita M."/>
            <person name="Numata K."/>
            <person name="Arakawa K."/>
        </authorList>
    </citation>
    <scope>NUCLEOTIDE SEQUENCE</scope>
</reference>
<dbReference type="EMBL" id="BMAO01026615">
    <property type="protein sequence ID" value="GFR11004.1"/>
    <property type="molecule type" value="Genomic_DNA"/>
</dbReference>
<organism evidence="1 2">
    <name type="scientific">Trichonephila clavata</name>
    <name type="common">Joro spider</name>
    <name type="synonym">Nephila clavata</name>
    <dbReference type="NCBI Taxonomy" id="2740835"/>
    <lineage>
        <taxon>Eukaryota</taxon>
        <taxon>Metazoa</taxon>
        <taxon>Ecdysozoa</taxon>
        <taxon>Arthropoda</taxon>
        <taxon>Chelicerata</taxon>
        <taxon>Arachnida</taxon>
        <taxon>Araneae</taxon>
        <taxon>Araneomorphae</taxon>
        <taxon>Entelegynae</taxon>
        <taxon>Araneoidea</taxon>
        <taxon>Nephilidae</taxon>
        <taxon>Trichonephila</taxon>
    </lineage>
</organism>
<dbReference type="AlphaFoldDB" id="A0A8X6LKR7"/>
<protein>
    <submittedName>
        <fullName evidence="1">Uncharacterized protein</fullName>
    </submittedName>
</protein>
<evidence type="ECO:0000313" key="2">
    <source>
        <dbReference type="Proteomes" id="UP000887116"/>
    </source>
</evidence>
<accession>A0A8X6LKR7</accession>
<gene>
    <name evidence="1" type="ORF">TNCT_535101</name>
</gene>
<name>A0A8X6LKR7_TRICU</name>
<proteinExistence type="predicted"/>